<dbReference type="Proteomes" id="UP000266723">
    <property type="component" value="Unassembled WGS sequence"/>
</dbReference>
<organism evidence="2 3">
    <name type="scientific">Brassica cretica</name>
    <name type="common">Mustard</name>
    <dbReference type="NCBI Taxonomy" id="69181"/>
    <lineage>
        <taxon>Eukaryota</taxon>
        <taxon>Viridiplantae</taxon>
        <taxon>Streptophyta</taxon>
        <taxon>Embryophyta</taxon>
        <taxon>Tracheophyta</taxon>
        <taxon>Spermatophyta</taxon>
        <taxon>Magnoliopsida</taxon>
        <taxon>eudicotyledons</taxon>
        <taxon>Gunneridae</taxon>
        <taxon>Pentapetalae</taxon>
        <taxon>rosids</taxon>
        <taxon>malvids</taxon>
        <taxon>Brassicales</taxon>
        <taxon>Brassicaceae</taxon>
        <taxon>Brassiceae</taxon>
        <taxon>Brassica</taxon>
    </lineage>
</organism>
<protein>
    <submittedName>
        <fullName evidence="2">Uncharacterized protein</fullName>
    </submittedName>
</protein>
<comment type="caution">
    <text evidence="2">The sequence shown here is derived from an EMBL/GenBank/DDBJ whole genome shotgun (WGS) entry which is preliminary data.</text>
</comment>
<evidence type="ECO:0000313" key="2">
    <source>
        <dbReference type="EMBL" id="KAF3560973.1"/>
    </source>
</evidence>
<gene>
    <name evidence="2" type="ORF">DY000_02016698</name>
</gene>
<evidence type="ECO:0000256" key="1">
    <source>
        <dbReference type="SAM" id="MobiDB-lite"/>
    </source>
</evidence>
<name>A0ABQ7CNP6_BRACR</name>
<feature type="region of interest" description="Disordered" evidence="1">
    <location>
        <begin position="1"/>
        <end position="26"/>
    </location>
</feature>
<dbReference type="EMBL" id="QGKV02000759">
    <property type="protein sequence ID" value="KAF3560973.1"/>
    <property type="molecule type" value="Genomic_DNA"/>
</dbReference>
<reference evidence="2 3" key="1">
    <citation type="journal article" date="2020" name="BMC Genomics">
        <title>Intraspecific diversification of the crop wild relative Brassica cretica Lam. using demographic model selection.</title>
        <authorList>
            <person name="Kioukis A."/>
            <person name="Michalopoulou V.A."/>
            <person name="Briers L."/>
            <person name="Pirintsos S."/>
            <person name="Studholme D.J."/>
            <person name="Pavlidis P."/>
            <person name="Sarris P.F."/>
        </authorList>
    </citation>
    <scope>NUCLEOTIDE SEQUENCE [LARGE SCALE GENOMIC DNA]</scope>
    <source>
        <strain evidence="3">cv. PFS-1207/04</strain>
    </source>
</reference>
<accession>A0ABQ7CNP6</accession>
<sequence>MELQVHKNLSERNQKERESCGSVSPGVRLRFSPTCKWIWVRVLPWEELGSWQNFFLWIHGEDEELIRSSVQGLCVPGCGGSHSSSIADKVSGWWRLLQLCGAG</sequence>
<evidence type="ECO:0000313" key="3">
    <source>
        <dbReference type="Proteomes" id="UP000266723"/>
    </source>
</evidence>
<keyword evidence="3" id="KW-1185">Reference proteome</keyword>
<feature type="compositionally biased region" description="Basic and acidic residues" evidence="1">
    <location>
        <begin position="1"/>
        <end position="19"/>
    </location>
</feature>
<proteinExistence type="predicted"/>